<dbReference type="GO" id="GO:0009251">
    <property type="term" value="P:glucan catabolic process"/>
    <property type="evidence" value="ECO:0007669"/>
    <property type="project" value="TreeGrafter"/>
</dbReference>
<evidence type="ECO:0000259" key="6">
    <source>
        <dbReference type="Pfam" id="PF00150"/>
    </source>
</evidence>
<keyword evidence="3 4" id="KW-0326">Glycosidase</keyword>
<dbReference type="GO" id="GO:0046557">
    <property type="term" value="F:glucan endo-1,6-beta-glucosidase activity"/>
    <property type="evidence" value="ECO:0007669"/>
    <property type="project" value="TreeGrafter"/>
</dbReference>
<accession>A0A7S4W0C7</accession>
<protein>
    <recommendedName>
        <fullName evidence="6">Glycoside hydrolase family 5 domain-containing protein</fullName>
    </recommendedName>
</protein>
<name>A0A7S4W0C7_9DINO</name>
<dbReference type="SUPFAM" id="SSF50405">
    <property type="entry name" value="Actin-crosslinking proteins"/>
    <property type="match status" value="1"/>
</dbReference>
<organism evidence="7">
    <name type="scientific">Alexandrium monilatum</name>
    <dbReference type="NCBI Taxonomy" id="311494"/>
    <lineage>
        <taxon>Eukaryota</taxon>
        <taxon>Sar</taxon>
        <taxon>Alveolata</taxon>
        <taxon>Dinophyceae</taxon>
        <taxon>Gonyaulacales</taxon>
        <taxon>Pyrocystaceae</taxon>
        <taxon>Alexandrium</taxon>
    </lineage>
</organism>
<dbReference type="AlphaFoldDB" id="A0A7S4W0C7"/>
<dbReference type="Gene3D" id="2.80.10.50">
    <property type="match status" value="1"/>
</dbReference>
<dbReference type="CDD" id="cd00257">
    <property type="entry name" value="beta-trefoil_FSCN-like"/>
    <property type="match status" value="1"/>
</dbReference>
<dbReference type="GO" id="GO:0005576">
    <property type="term" value="C:extracellular region"/>
    <property type="evidence" value="ECO:0007669"/>
    <property type="project" value="TreeGrafter"/>
</dbReference>
<dbReference type="Gene3D" id="3.20.20.80">
    <property type="entry name" value="Glycosidases"/>
    <property type="match status" value="1"/>
</dbReference>
<dbReference type="InterPro" id="IPR050386">
    <property type="entry name" value="Glycosyl_hydrolase_5"/>
</dbReference>
<dbReference type="PANTHER" id="PTHR31297">
    <property type="entry name" value="GLUCAN ENDO-1,6-BETA-GLUCOSIDASE B"/>
    <property type="match status" value="1"/>
</dbReference>
<evidence type="ECO:0000313" key="7">
    <source>
        <dbReference type="EMBL" id="CAE4614315.1"/>
    </source>
</evidence>
<proteinExistence type="inferred from homology"/>
<dbReference type="SUPFAM" id="SSF51445">
    <property type="entry name" value="(Trans)glycosidases"/>
    <property type="match status" value="1"/>
</dbReference>
<gene>
    <name evidence="7" type="ORF">AMON00008_LOCUS35368</name>
</gene>
<feature type="domain" description="Glycoside hydrolase family 5" evidence="6">
    <location>
        <begin position="113"/>
        <end position="382"/>
    </location>
</feature>
<keyword evidence="2 4" id="KW-0378">Hydrolase</keyword>
<dbReference type="EMBL" id="HBNR01050560">
    <property type="protein sequence ID" value="CAE4614315.1"/>
    <property type="molecule type" value="Transcribed_RNA"/>
</dbReference>
<dbReference type="Pfam" id="PF00150">
    <property type="entry name" value="Cellulase"/>
    <property type="match status" value="1"/>
</dbReference>
<reference evidence="7" key="1">
    <citation type="submission" date="2021-01" db="EMBL/GenBank/DDBJ databases">
        <authorList>
            <person name="Corre E."/>
            <person name="Pelletier E."/>
            <person name="Niang G."/>
            <person name="Scheremetjew M."/>
            <person name="Finn R."/>
            <person name="Kale V."/>
            <person name="Holt S."/>
            <person name="Cochrane G."/>
            <person name="Meng A."/>
            <person name="Brown T."/>
            <person name="Cohen L."/>
        </authorList>
    </citation>
    <scope>NUCLEOTIDE SEQUENCE</scope>
    <source>
        <strain evidence="7">CCMP3105</strain>
    </source>
</reference>
<evidence type="ECO:0000256" key="3">
    <source>
        <dbReference type="ARBA" id="ARBA00023295"/>
    </source>
</evidence>
<feature type="region of interest" description="Disordered" evidence="5">
    <location>
        <begin position="602"/>
        <end position="630"/>
    </location>
</feature>
<comment type="similarity">
    <text evidence="1 4">Belongs to the glycosyl hydrolase 5 (cellulase A) family.</text>
</comment>
<dbReference type="InterPro" id="IPR017853">
    <property type="entry name" value="GH"/>
</dbReference>
<evidence type="ECO:0000256" key="5">
    <source>
        <dbReference type="SAM" id="MobiDB-lite"/>
    </source>
</evidence>
<sequence length="647" mass="71558">MSLGAPGLRPCIVAPLVPCPAMVLLRTGAAPAALALPRRPPAARHDGLAEPWVGVNLGGWLLLEPGPATPLFAEHPEPESGVEVRCEWALMEVLRATKGEDGAQEVIRQHRDTLITKTDFKRIRSCGLNAVRLPFGYWVVLGPSEGEPYVGPAMEYLDRAVDWAEECGLQLVLDLHGCPGGESGEAPCGRRQRPRGTWNSRDWRFGQSLEVLQVVATRYQSRHCVTGIEVCNEPSNTVPLPRLCRYYDTAVDRIRAAGMPASRVAVLLPLFQRPEAEVAAKWRQLTGDRHENVCFDVHCYHCFENEFHGKTFAQHLRAIRENAEMLRKYPMVVGEWSLALGHAAWATCGCMREEEVYKLFGMMQLEAFQEASHGFFFWNWTEGDDVEWNFQHAFQRGLLSGRPTSLPHWDGLGEDPLEEQLHPSPPEPRVFFGESVYLRVFHGKYIDVYGSTVSARWADKGGWQELTFCPPAGSAARPRALQLHRAVRDGDVVRLRTHNGRYLAVVDGAVSAVRAAAGPCTEFVVRVKEAVTLRHRGIIFLQSRANNGVVDAHEEEEGLFTRWQDFGAWQQLAVEKAPHVGSPPAGVAAEAVLQEGHRMLEEAEAAQASEPAEEKEAAPAPAAGSPRKRRRIIGKMSGAELAVAAAC</sequence>
<evidence type="ECO:0000256" key="4">
    <source>
        <dbReference type="RuleBase" id="RU361153"/>
    </source>
</evidence>
<dbReference type="GO" id="GO:0009986">
    <property type="term" value="C:cell surface"/>
    <property type="evidence" value="ECO:0007669"/>
    <property type="project" value="TreeGrafter"/>
</dbReference>
<dbReference type="InterPro" id="IPR008999">
    <property type="entry name" value="Actin-crosslinking"/>
</dbReference>
<dbReference type="InterPro" id="IPR001547">
    <property type="entry name" value="Glyco_hydro_5"/>
</dbReference>
<evidence type="ECO:0000256" key="2">
    <source>
        <dbReference type="ARBA" id="ARBA00022801"/>
    </source>
</evidence>
<dbReference type="PANTHER" id="PTHR31297:SF43">
    <property type="entry name" value="GLUCAN 1,3-BETA-GLUCOSIDASE 3"/>
    <property type="match status" value="1"/>
</dbReference>
<evidence type="ECO:0000256" key="1">
    <source>
        <dbReference type="ARBA" id="ARBA00005641"/>
    </source>
</evidence>